<name>A0AB33JQV3_9ACTN</name>
<evidence type="ECO:0000256" key="1">
    <source>
        <dbReference type="SAM" id="MobiDB-lite"/>
    </source>
</evidence>
<dbReference type="EMBL" id="AP035881">
    <property type="protein sequence ID" value="BFP43841.1"/>
    <property type="molecule type" value="Genomic_DNA"/>
</dbReference>
<dbReference type="AlphaFoldDB" id="A0AB33JQV3"/>
<feature type="compositionally biased region" description="Polar residues" evidence="1">
    <location>
        <begin position="70"/>
        <end position="84"/>
    </location>
</feature>
<sequence>MLITAEEVFGADGLADTRSSAFGAPPPEHPTVSASTPPSAPEVSALPNRFIRPSPSAVPSTPRAKHTKRFSSFPNRSATETTGQPGPVPPG</sequence>
<feature type="region of interest" description="Disordered" evidence="1">
    <location>
        <begin position="1"/>
        <end position="91"/>
    </location>
</feature>
<reference evidence="2" key="1">
    <citation type="submission" date="2024-07" db="EMBL/GenBank/DDBJ databases">
        <title>Complete genome sequences of cellulolytic bacteria, Kitasatospora sp. CMC57 and Streptomyces sp. CMC78, isolated from Japanese agricultural soil.</title>
        <authorList>
            <person name="Hashimoto T."/>
            <person name="Ito M."/>
            <person name="Iwamoto M."/>
            <person name="Fukahori D."/>
            <person name="Shoda T."/>
            <person name="Sakoda M."/>
            <person name="Morohoshi T."/>
            <person name="Mitsuboshi M."/>
            <person name="Nishizawa T."/>
        </authorList>
    </citation>
    <scope>NUCLEOTIDE SEQUENCE</scope>
    <source>
        <strain evidence="2">CMC57</strain>
    </source>
</reference>
<evidence type="ECO:0000313" key="2">
    <source>
        <dbReference type="EMBL" id="BFP43841.1"/>
    </source>
</evidence>
<gene>
    <name evidence="2" type="ORF">KCMC57_02090</name>
</gene>
<protein>
    <submittedName>
        <fullName evidence="2">Uncharacterized protein</fullName>
    </submittedName>
</protein>
<accession>A0AB33JQV3</accession>
<proteinExistence type="predicted"/>
<feature type="compositionally biased region" description="Low complexity" evidence="1">
    <location>
        <begin position="30"/>
        <end position="45"/>
    </location>
</feature>
<organism evidence="2">
    <name type="scientific">Kitasatospora sp. CMC57</name>
    <dbReference type="NCBI Taxonomy" id="3231513"/>
    <lineage>
        <taxon>Bacteria</taxon>
        <taxon>Bacillati</taxon>
        <taxon>Actinomycetota</taxon>
        <taxon>Actinomycetes</taxon>
        <taxon>Kitasatosporales</taxon>
        <taxon>Streptomycetaceae</taxon>
        <taxon>Kitasatospora</taxon>
    </lineage>
</organism>